<dbReference type="AlphaFoldDB" id="A0AA38T184"/>
<feature type="domain" description="Disease resistance protein At4g27190-like leucine-rich repeats" evidence="3">
    <location>
        <begin position="48"/>
        <end position="100"/>
    </location>
</feature>
<keyword evidence="5" id="KW-1185">Reference proteome</keyword>
<dbReference type="Proteomes" id="UP001172457">
    <property type="component" value="Chromosome 7"/>
</dbReference>
<keyword evidence="1" id="KW-0611">Plant defense</keyword>
<dbReference type="InterPro" id="IPR050905">
    <property type="entry name" value="Plant_NBS-LRR"/>
</dbReference>
<name>A0AA38T184_9ASTR</name>
<proteinExistence type="predicted"/>
<evidence type="ECO:0000256" key="2">
    <source>
        <dbReference type="SAM" id="MobiDB-lite"/>
    </source>
</evidence>
<evidence type="ECO:0000256" key="1">
    <source>
        <dbReference type="ARBA" id="ARBA00022821"/>
    </source>
</evidence>
<protein>
    <recommendedName>
        <fullName evidence="3">Disease resistance protein At4g27190-like leucine-rich repeats domain-containing protein</fullName>
    </recommendedName>
</protein>
<dbReference type="InterPro" id="IPR057135">
    <property type="entry name" value="At4g27190-like_LRR"/>
</dbReference>
<dbReference type="SUPFAM" id="SSF52058">
    <property type="entry name" value="L domain-like"/>
    <property type="match status" value="1"/>
</dbReference>
<sequence>MSGGDCRSRWLVGATSGEGGESGRGFEDLVEIRINIVYQVGVSYWFPYQHLKTIIINHCDALLTVIPSHAIGHMPKLENLDITMCSLMREIFEMEGVNKDVGDNPNMGEGSGDTSTIPRPINTTSLELPNLKTLCIYGCDSLEFIFTSSVLESLKKLEKLSIMNCNALQVIGKEDNGEQIIGLEDVVFPLLMSLTLIGLPNLKGFFLGKNDLQWPSLDEVKIFGCPQLMIFTHGRSMAPKLKYMNTGLGKHSLECGLNFDWTNTFHEKQLCNSGTCSAAADVMKLFQYPWSFSNLVELDINIKHQLCWENIKTFFPCNEFLELQNLVKPDATQDIEEETNDDELMETQPADDHLTLISQKNQVMSMDPPTASSTSTCIWKGNWWMPSKLSNLTKVSIDYCHYLEHVFSYGLVASLVQLQELHISDCSNMKVIVEQVQDSETKANEVSFPRLKSLKLRSLTNLKGFFMGSEAFQWPSLDALMIDMCPSMTVFTNGRVTTPKLNVTETKFGLCDATEDVNSFMRIKIQEHVLCSKTTMKKQGQMILRILMQNYGWLVLASKLHMVLFQSCCGGVLFGQFCGVK</sequence>
<organism evidence="4 5">
    <name type="scientific">Centaurea solstitialis</name>
    <name type="common">yellow star-thistle</name>
    <dbReference type="NCBI Taxonomy" id="347529"/>
    <lineage>
        <taxon>Eukaryota</taxon>
        <taxon>Viridiplantae</taxon>
        <taxon>Streptophyta</taxon>
        <taxon>Embryophyta</taxon>
        <taxon>Tracheophyta</taxon>
        <taxon>Spermatophyta</taxon>
        <taxon>Magnoliopsida</taxon>
        <taxon>eudicotyledons</taxon>
        <taxon>Gunneridae</taxon>
        <taxon>Pentapetalae</taxon>
        <taxon>asterids</taxon>
        <taxon>campanulids</taxon>
        <taxon>Asterales</taxon>
        <taxon>Asteraceae</taxon>
        <taxon>Carduoideae</taxon>
        <taxon>Cardueae</taxon>
        <taxon>Centaureinae</taxon>
        <taxon>Centaurea</taxon>
    </lineage>
</organism>
<dbReference type="Gene3D" id="3.80.10.10">
    <property type="entry name" value="Ribonuclease Inhibitor"/>
    <property type="match status" value="2"/>
</dbReference>
<gene>
    <name evidence="4" type="ORF">OSB04_028794</name>
</gene>
<feature type="region of interest" description="Disordered" evidence="2">
    <location>
        <begin position="99"/>
        <end position="120"/>
    </location>
</feature>
<evidence type="ECO:0000259" key="3">
    <source>
        <dbReference type="Pfam" id="PF23247"/>
    </source>
</evidence>
<evidence type="ECO:0000313" key="4">
    <source>
        <dbReference type="EMBL" id="KAJ9542288.1"/>
    </source>
</evidence>
<dbReference type="InterPro" id="IPR032675">
    <property type="entry name" value="LRR_dom_sf"/>
</dbReference>
<dbReference type="EMBL" id="JARYMX010000007">
    <property type="protein sequence ID" value="KAJ9542288.1"/>
    <property type="molecule type" value="Genomic_DNA"/>
</dbReference>
<feature type="domain" description="Disease resistance protein At4g27190-like leucine-rich repeats" evidence="3">
    <location>
        <begin position="126"/>
        <end position="231"/>
    </location>
</feature>
<dbReference type="PANTHER" id="PTHR33463:SF209">
    <property type="entry name" value="DISEASE RESISTANCE PROTEIN RPS2-LIKE"/>
    <property type="match status" value="1"/>
</dbReference>
<dbReference type="Pfam" id="PF23247">
    <property type="entry name" value="LRR_RPS2"/>
    <property type="match status" value="3"/>
</dbReference>
<accession>A0AA38T184</accession>
<dbReference type="PANTHER" id="PTHR33463">
    <property type="entry name" value="NB-ARC DOMAIN-CONTAINING PROTEIN-RELATED"/>
    <property type="match status" value="1"/>
</dbReference>
<reference evidence="4" key="1">
    <citation type="submission" date="2023-03" db="EMBL/GenBank/DDBJ databases">
        <title>Chromosome-scale reference genome and RAD-based genetic map of yellow starthistle (Centaurea solstitialis) reveal putative structural variation and QTLs associated with invader traits.</title>
        <authorList>
            <person name="Reatini B."/>
            <person name="Cang F.A."/>
            <person name="Jiang Q."/>
            <person name="Mckibben M.T.W."/>
            <person name="Barker M.S."/>
            <person name="Rieseberg L.H."/>
            <person name="Dlugosch K.M."/>
        </authorList>
    </citation>
    <scope>NUCLEOTIDE SEQUENCE</scope>
    <source>
        <strain evidence="4">CAN-66</strain>
        <tissue evidence="4">Leaf</tissue>
    </source>
</reference>
<comment type="caution">
    <text evidence="4">The sequence shown here is derived from an EMBL/GenBank/DDBJ whole genome shotgun (WGS) entry which is preliminary data.</text>
</comment>
<feature type="domain" description="Disease resistance protein At4g27190-like leucine-rich repeats" evidence="3">
    <location>
        <begin position="375"/>
        <end position="489"/>
    </location>
</feature>
<evidence type="ECO:0000313" key="5">
    <source>
        <dbReference type="Proteomes" id="UP001172457"/>
    </source>
</evidence>